<evidence type="ECO:0000313" key="4">
    <source>
        <dbReference type="EMBL" id="VTQ88825.1"/>
    </source>
</evidence>
<dbReference type="RefSeq" id="WP_138209969.1">
    <property type="nucleotide sequence ID" value="NZ_CBCRUQ010000017.1"/>
</dbReference>
<evidence type="ECO:0000256" key="2">
    <source>
        <dbReference type="ARBA" id="ARBA00023316"/>
    </source>
</evidence>
<protein>
    <submittedName>
        <fullName evidence="4">N-acetylmuramoyl-L-alanine amidase</fullName>
        <ecNumber evidence="4">3.5.1.28</ecNumber>
    </submittedName>
</protein>
<dbReference type="PANTHER" id="PTHR34408">
    <property type="entry name" value="FAMILY PROTEIN, PUTATIVE-RELATED"/>
    <property type="match status" value="1"/>
</dbReference>
<dbReference type="EMBL" id="LR590481">
    <property type="protein sequence ID" value="VTQ88825.1"/>
    <property type="molecule type" value="Genomic_DNA"/>
</dbReference>
<evidence type="ECO:0000313" key="5">
    <source>
        <dbReference type="Proteomes" id="UP000308489"/>
    </source>
</evidence>
<dbReference type="SMART" id="SM00287">
    <property type="entry name" value="SH3b"/>
    <property type="match status" value="2"/>
</dbReference>
<gene>
    <name evidence="4" type="primary">cwlC_3</name>
    <name evidence="4" type="ORF">NCTC503_01298</name>
</gene>
<keyword evidence="1 4" id="KW-0378">Hydrolase</keyword>
<dbReference type="Pfam" id="PF08239">
    <property type="entry name" value="SH3_3"/>
    <property type="match status" value="1"/>
</dbReference>
<dbReference type="AlphaFoldDB" id="A0A4U9RAX0"/>
<dbReference type="SUPFAM" id="SSF53187">
    <property type="entry name" value="Zn-dependent exopeptidases"/>
    <property type="match status" value="1"/>
</dbReference>
<keyword evidence="5" id="KW-1185">Reference proteome</keyword>
<accession>A0A4U9RAX0</accession>
<dbReference type="Gene3D" id="3.40.630.40">
    <property type="entry name" value="Zn-dependent exopeptidases"/>
    <property type="match status" value="1"/>
</dbReference>
<dbReference type="EC" id="3.5.1.28" evidence="4"/>
<dbReference type="CDD" id="cd02696">
    <property type="entry name" value="MurNAc-LAA"/>
    <property type="match status" value="1"/>
</dbReference>
<evidence type="ECO:0000259" key="3">
    <source>
        <dbReference type="PROSITE" id="PS51781"/>
    </source>
</evidence>
<dbReference type="InterPro" id="IPR052354">
    <property type="entry name" value="Cell_Wall_Dynamics_Protein"/>
</dbReference>
<feature type="domain" description="SH3b" evidence="3">
    <location>
        <begin position="256"/>
        <end position="328"/>
    </location>
</feature>
<dbReference type="Proteomes" id="UP000308489">
    <property type="component" value="Chromosome 1"/>
</dbReference>
<proteinExistence type="predicted"/>
<dbReference type="GO" id="GO:0071555">
    <property type="term" value="P:cell wall organization"/>
    <property type="evidence" value="ECO:0007669"/>
    <property type="project" value="UniProtKB-KW"/>
</dbReference>
<dbReference type="Pfam" id="PF01520">
    <property type="entry name" value="Amidase_3"/>
    <property type="match status" value="1"/>
</dbReference>
<dbReference type="GO" id="GO:0008745">
    <property type="term" value="F:N-acetylmuramoyl-L-alanine amidase activity"/>
    <property type="evidence" value="ECO:0007669"/>
    <property type="project" value="UniProtKB-EC"/>
</dbReference>
<dbReference type="GO" id="GO:0009253">
    <property type="term" value="P:peptidoglycan catabolic process"/>
    <property type="evidence" value="ECO:0007669"/>
    <property type="project" value="InterPro"/>
</dbReference>
<dbReference type="KEGG" id="hhw:NCTC503_01298"/>
<organism evidence="4 5">
    <name type="scientific">Hathewaya histolytica</name>
    <name type="common">Clostridium histolyticum</name>
    <dbReference type="NCBI Taxonomy" id="1498"/>
    <lineage>
        <taxon>Bacteria</taxon>
        <taxon>Bacillati</taxon>
        <taxon>Bacillota</taxon>
        <taxon>Clostridia</taxon>
        <taxon>Eubacteriales</taxon>
        <taxon>Clostridiaceae</taxon>
        <taxon>Hathewaya</taxon>
    </lineage>
</organism>
<evidence type="ECO:0000256" key="1">
    <source>
        <dbReference type="ARBA" id="ARBA00022801"/>
    </source>
</evidence>
<reference evidence="4 5" key="1">
    <citation type="submission" date="2019-05" db="EMBL/GenBank/DDBJ databases">
        <authorList>
            <consortium name="Pathogen Informatics"/>
        </authorList>
    </citation>
    <scope>NUCLEOTIDE SEQUENCE [LARGE SCALE GENOMIC DNA]</scope>
    <source>
        <strain evidence="4 5">NCTC503</strain>
    </source>
</reference>
<dbReference type="Gene3D" id="2.30.30.40">
    <property type="entry name" value="SH3 Domains"/>
    <property type="match status" value="2"/>
</dbReference>
<dbReference type="PANTHER" id="PTHR34408:SF1">
    <property type="entry name" value="GLYCOSYL HYDROLASE FAMILY 19 DOMAIN-CONTAINING PROTEIN HI_1415"/>
    <property type="match status" value="1"/>
</dbReference>
<sequence>MKTFGINCGHTKSGYGSGAVGIISESEHTRLVGYEVMKLIKESGHKVIDCTIDYANNVTESLSKITDVANNINLDWFVSIHFNAGGGRGTEVYTYEGRQYEDALEVCSNISKLGFTNRGVKKGTGLYVIRRTKAKSMLIEVCFVDTEDANHYLKVGYKAIAKAIVEALVGYVNSTGPVKQSISDDSVRDKKAKIVNIQSYLNIRHTPGGKVIGSLKNGQEITLWRREGDWYHIYSPVAGYNQAYVHKNYVQIINKTNTANKISGKCTPTSELNVRSGPGTNFEKIGVVYPGGELQLHEQNGDWYKISYTTYSGSTKTGWVSSKYVKRM</sequence>
<dbReference type="PROSITE" id="PS51781">
    <property type="entry name" value="SH3B"/>
    <property type="match status" value="1"/>
</dbReference>
<dbReference type="SMART" id="SM00646">
    <property type="entry name" value="Ami_3"/>
    <property type="match status" value="1"/>
</dbReference>
<dbReference type="InterPro" id="IPR002508">
    <property type="entry name" value="MurNAc-LAA_cat"/>
</dbReference>
<dbReference type="InterPro" id="IPR003646">
    <property type="entry name" value="SH3-like_bac-type"/>
</dbReference>
<keyword evidence="2" id="KW-0961">Cell wall biogenesis/degradation</keyword>
<name>A0A4U9RAX0_HATHI</name>
<dbReference type="OrthoDB" id="5344211at2"/>